<evidence type="ECO:0000256" key="2">
    <source>
        <dbReference type="ARBA" id="ARBA00022908"/>
    </source>
</evidence>
<dbReference type="Pfam" id="PF00589">
    <property type="entry name" value="Phage_integrase"/>
    <property type="match status" value="1"/>
</dbReference>
<dbReference type="SUPFAM" id="SSF56349">
    <property type="entry name" value="DNA breaking-rejoining enzymes"/>
    <property type="match status" value="1"/>
</dbReference>
<evidence type="ECO:0000313" key="6">
    <source>
        <dbReference type="EMBL" id="CCF19074.1"/>
    </source>
</evidence>
<dbReference type="EMBL" id="FO082820">
    <property type="protein sequence ID" value="CCF19074.1"/>
    <property type="molecule type" value="Genomic_DNA"/>
</dbReference>
<dbReference type="GO" id="GO:0006310">
    <property type="term" value="P:DNA recombination"/>
    <property type="evidence" value="ECO:0007669"/>
    <property type="project" value="UniProtKB-KW"/>
</dbReference>
<evidence type="ECO:0000259" key="5">
    <source>
        <dbReference type="PROSITE" id="PS51898"/>
    </source>
</evidence>
<dbReference type="InterPro" id="IPR050090">
    <property type="entry name" value="Tyrosine_recombinase_XerCD"/>
</dbReference>
<dbReference type="InterPro" id="IPR013762">
    <property type="entry name" value="Integrase-like_cat_sf"/>
</dbReference>
<comment type="similarity">
    <text evidence="1">Belongs to the 'phage' integrase family.</text>
</comment>
<dbReference type="AlphaFoldDB" id="L0NDW9"/>
<protein>
    <submittedName>
        <fullName evidence="6">Phage integrase family protein</fullName>
    </submittedName>
</protein>
<keyword evidence="7" id="KW-1185">Reference proteome</keyword>
<accession>L0NDW9</accession>
<name>L0NDW9_9HYPH</name>
<dbReference type="GO" id="GO:0015074">
    <property type="term" value="P:DNA integration"/>
    <property type="evidence" value="ECO:0007669"/>
    <property type="project" value="UniProtKB-KW"/>
</dbReference>
<reference evidence="6 7" key="1">
    <citation type="journal article" date="2013" name="Genome Biol. Evol.">
        <title>Life in an arsenic-containing gold mine: genome and physiology of the autotrophic arsenite-oxidizing bacterium rhizobium sp. NT-26.</title>
        <authorList>
            <person name="Andres J."/>
            <person name="Arsene-Ploetze F."/>
            <person name="Barbe V."/>
            <person name="Brochier-Armanet C."/>
            <person name="Cleiss-Arnold J."/>
            <person name="Coppee J.Y."/>
            <person name="Dillies M.A."/>
            <person name="Geist"/>
            <person name="L"/>
            <person name="Joublin A."/>
            <person name="Koechler S."/>
            <person name="Lassalle F."/>
            <person name="Marchal M."/>
            <person name="Medigue C."/>
            <person name="Muller D."/>
            <person name="Nesme X."/>
            <person name="Plewniak F."/>
            <person name="Proux C."/>
            <person name="Ramirez-Bahena M.H."/>
            <person name="Schenowitz C."/>
            <person name="Sismeiro O."/>
            <person name="Vallenet D."/>
            <person name="Santini J.M."/>
            <person name="Bertin P.N."/>
        </authorList>
    </citation>
    <scope>NUCLEOTIDE SEQUENCE [LARGE SCALE GENOMIC DNA]</scope>
    <source>
        <strain evidence="6 7">NT-26</strain>
    </source>
</reference>
<dbReference type="Proteomes" id="UP000010792">
    <property type="component" value="Chromosome"/>
</dbReference>
<keyword evidence="3" id="KW-0238">DNA-binding</keyword>
<evidence type="ECO:0000313" key="7">
    <source>
        <dbReference type="Proteomes" id="UP000010792"/>
    </source>
</evidence>
<dbReference type="Gene3D" id="1.10.443.10">
    <property type="entry name" value="Intergrase catalytic core"/>
    <property type="match status" value="1"/>
</dbReference>
<evidence type="ECO:0000256" key="4">
    <source>
        <dbReference type="ARBA" id="ARBA00023172"/>
    </source>
</evidence>
<sequence length="455" mass="51875">MGRHRKSKHDLDRYLLCVGGNYYYRRRVPTELADIDERGHTVKISLKTTDLARARTIRDLYEKADDDRWASMLCGEDQEAAKNRYLTAIKRAKAMGFSYQPSADLANAPLVALLERVEAILSPSTPKPVVEAVMGTVSAPAATVSDAFKVYEEEITPHQISGKSAGQRAKWLSVKKGSKDHFISVMGDMAMDEITRDDARRYYNHWLERIAPKEGRPTHTPDIGNRRLGDMRVLYREYYSHMKQEDRVNPFEGLRFKDKAKRRRKRHPFTTEWITDKILKPGALAGLNDEARAILLIMMNVGARPSEICNLTADRIQLQSNIPYIKIEPDDDPEDPREVKTETSIRVVPVTGIALEALRRFPKGFPRYRDKEGNFSAAINKYMVENHLRQSVKTTVYSFRHSFEDRMKNVKVDDEVRRILMGHAIDRPEYGEGGSLALKLEAMAAVALPCDPSIL</sequence>
<keyword evidence="4" id="KW-0233">DNA recombination</keyword>
<gene>
    <name evidence="6" type="ORF">NT26_1350</name>
</gene>
<dbReference type="PROSITE" id="PS51898">
    <property type="entry name" value="TYR_RECOMBINASE"/>
    <property type="match status" value="1"/>
</dbReference>
<dbReference type="InterPro" id="IPR011010">
    <property type="entry name" value="DNA_brk_join_enz"/>
</dbReference>
<dbReference type="PANTHER" id="PTHR30349">
    <property type="entry name" value="PHAGE INTEGRASE-RELATED"/>
    <property type="match status" value="1"/>
</dbReference>
<dbReference type="InterPro" id="IPR002104">
    <property type="entry name" value="Integrase_catalytic"/>
</dbReference>
<dbReference type="RefSeq" id="WP_052637976.1">
    <property type="nucleotide sequence ID" value="NZ_FO082820.1"/>
</dbReference>
<dbReference type="InterPro" id="IPR046668">
    <property type="entry name" value="DUF6538"/>
</dbReference>
<dbReference type="Pfam" id="PF20172">
    <property type="entry name" value="DUF6538"/>
    <property type="match status" value="1"/>
</dbReference>
<evidence type="ECO:0000256" key="1">
    <source>
        <dbReference type="ARBA" id="ARBA00008857"/>
    </source>
</evidence>
<evidence type="ECO:0000256" key="3">
    <source>
        <dbReference type="ARBA" id="ARBA00023125"/>
    </source>
</evidence>
<dbReference type="GO" id="GO:0003677">
    <property type="term" value="F:DNA binding"/>
    <property type="evidence" value="ECO:0007669"/>
    <property type="project" value="UniProtKB-KW"/>
</dbReference>
<dbReference type="OrthoDB" id="9784724at2"/>
<dbReference type="PANTHER" id="PTHR30349:SF41">
    <property type="entry name" value="INTEGRASE_RECOMBINASE PROTEIN MJ0367-RELATED"/>
    <property type="match status" value="1"/>
</dbReference>
<dbReference type="STRING" id="1125847.NT26_1350"/>
<feature type="domain" description="Tyr recombinase" evidence="5">
    <location>
        <begin position="264"/>
        <end position="444"/>
    </location>
</feature>
<proteinExistence type="inferred from homology"/>
<keyword evidence="2" id="KW-0229">DNA integration</keyword>
<dbReference type="KEGG" id="rht:NT26_1350"/>
<organism evidence="6 7">
    <name type="scientific">Pseudorhizobium banfieldiae</name>
    <dbReference type="NCBI Taxonomy" id="1125847"/>
    <lineage>
        <taxon>Bacteria</taxon>
        <taxon>Pseudomonadati</taxon>
        <taxon>Pseudomonadota</taxon>
        <taxon>Alphaproteobacteria</taxon>
        <taxon>Hyphomicrobiales</taxon>
        <taxon>Rhizobiaceae</taxon>
        <taxon>Rhizobium/Agrobacterium group</taxon>
        <taxon>Pseudorhizobium</taxon>
    </lineage>
</organism>